<dbReference type="EMBL" id="CP025198">
    <property type="protein sequence ID" value="AXE38826.1"/>
    <property type="molecule type" value="Genomic_DNA"/>
</dbReference>
<dbReference type="InterPro" id="IPR027417">
    <property type="entry name" value="P-loop_NTPase"/>
</dbReference>
<dbReference type="GO" id="GO:0003677">
    <property type="term" value="F:DNA binding"/>
    <property type="evidence" value="ECO:0007669"/>
    <property type="project" value="InterPro"/>
</dbReference>
<dbReference type="RefSeq" id="WP_114044776.1">
    <property type="nucleotide sequence ID" value="NZ_CP025198.1"/>
</dbReference>
<keyword evidence="2 5" id="KW-0378">Hydrolase</keyword>
<dbReference type="KEGG" id="acij:JS278_01662"/>
<dbReference type="InterPro" id="IPR014016">
    <property type="entry name" value="UvrD-like_ATP-bd"/>
</dbReference>
<evidence type="ECO:0000256" key="1">
    <source>
        <dbReference type="ARBA" id="ARBA00022741"/>
    </source>
</evidence>
<evidence type="ECO:0000256" key="3">
    <source>
        <dbReference type="ARBA" id="ARBA00022806"/>
    </source>
</evidence>
<evidence type="ECO:0000313" key="8">
    <source>
        <dbReference type="Proteomes" id="UP000251995"/>
    </source>
</evidence>
<evidence type="ECO:0000256" key="4">
    <source>
        <dbReference type="ARBA" id="ARBA00022840"/>
    </source>
</evidence>
<gene>
    <name evidence="7" type="primary">helD</name>
    <name evidence="7" type="ORF">JS278_01662</name>
</gene>
<evidence type="ECO:0000256" key="5">
    <source>
        <dbReference type="PROSITE-ProRule" id="PRU00560"/>
    </source>
</evidence>
<dbReference type="GO" id="GO:0000725">
    <property type="term" value="P:recombinational repair"/>
    <property type="evidence" value="ECO:0007669"/>
    <property type="project" value="TreeGrafter"/>
</dbReference>
<organism evidence="7 8">
    <name type="scientific">Acidipropionibacterium virtanenii</name>
    <dbReference type="NCBI Taxonomy" id="2057246"/>
    <lineage>
        <taxon>Bacteria</taxon>
        <taxon>Bacillati</taxon>
        <taxon>Actinomycetota</taxon>
        <taxon>Actinomycetes</taxon>
        <taxon>Propionibacteriales</taxon>
        <taxon>Propionibacteriaceae</taxon>
        <taxon>Acidipropionibacterium</taxon>
    </lineage>
</organism>
<keyword evidence="1 5" id="KW-0547">Nucleotide-binding</keyword>
<evidence type="ECO:0000259" key="6">
    <source>
        <dbReference type="PROSITE" id="PS51198"/>
    </source>
</evidence>
<dbReference type="NCBIfam" id="NF041254">
    <property type="entry name" value="motor_HelR"/>
    <property type="match status" value="1"/>
</dbReference>
<protein>
    <submittedName>
        <fullName evidence="7">DNA helicase IV</fullName>
        <ecNumber evidence="7">3.6.4.12</ecNumber>
    </submittedName>
</protein>
<dbReference type="GO" id="GO:0043138">
    <property type="term" value="F:3'-5' DNA helicase activity"/>
    <property type="evidence" value="ECO:0007669"/>
    <property type="project" value="TreeGrafter"/>
</dbReference>
<dbReference type="Gene3D" id="3.40.50.300">
    <property type="entry name" value="P-loop containing nucleotide triphosphate hydrolases"/>
    <property type="match status" value="1"/>
</dbReference>
<dbReference type="OrthoDB" id="9787585at2"/>
<dbReference type="GO" id="GO:0005524">
    <property type="term" value="F:ATP binding"/>
    <property type="evidence" value="ECO:0007669"/>
    <property type="project" value="UniProtKB-UniRule"/>
</dbReference>
<reference evidence="7 8" key="1">
    <citation type="submission" date="2017-12" db="EMBL/GenBank/DDBJ databases">
        <title>The whole genome sequence of the Acidipropionibacterium virtanenii sp. nov. type strain JS278.</title>
        <authorList>
            <person name="Laine P."/>
            <person name="Deptula P."/>
            <person name="Varmanen P."/>
            <person name="Auvinen P."/>
        </authorList>
    </citation>
    <scope>NUCLEOTIDE SEQUENCE [LARGE SCALE GENOMIC DNA]</scope>
    <source>
        <strain evidence="7 8">JS278</strain>
    </source>
</reference>
<dbReference type="SUPFAM" id="SSF52540">
    <property type="entry name" value="P-loop containing nucleoside triphosphate hydrolases"/>
    <property type="match status" value="1"/>
</dbReference>
<dbReference type="InterPro" id="IPR000212">
    <property type="entry name" value="DNA_helicase_UvrD/REP"/>
</dbReference>
<keyword evidence="8" id="KW-1185">Reference proteome</keyword>
<evidence type="ECO:0000256" key="2">
    <source>
        <dbReference type="ARBA" id="ARBA00022801"/>
    </source>
</evidence>
<name>A0A344UU78_9ACTN</name>
<dbReference type="PANTHER" id="PTHR11070:SF45">
    <property type="entry name" value="DNA 3'-5' HELICASE"/>
    <property type="match status" value="1"/>
</dbReference>
<dbReference type="PROSITE" id="PS51198">
    <property type="entry name" value="UVRD_HELICASE_ATP_BIND"/>
    <property type="match status" value="1"/>
</dbReference>
<feature type="domain" description="UvrD-like helicase ATP-binding" evidence="6">
    <location>
        <begin position="192"/>
        <end position="592"/>
    </location>
</feature>
<dbReference type="PANTHER" id="PTHR11070">
    <property type="entry name" value="UVRD / RECB / PCRA DNA HELICASE FAMILY MEMBER"/>
    <property type="match status" value="1"/>
</dbReference>
<feature type="binding site" evidence="5">
    <location>
        <begin position="213"/>
        <end position="220"/>
    </location>
    <ligand>
        <name>ATP</name>
        <dbReference type="ChEBI" id="CHEBI:30616"/>
    </ligand>
</feature>
<dbReference type="AlphaFoldDB" id="A0A344UU78"/>
<keyword evidence="3 5" id="KW-0347">Helicase</keyword>
<keyword evidence="4 5" id="KW-0067">ATP-binding</keyword>
<dbReference type="Proteomes" id="UP000251995">
    <property type="component" value="Chromosome"/>
</dbReference>
<evidence type="ECO:0000313" key="7">
    <source>
        <dbReference type="EMBL" id="AXE38826.1"/>
    </source>
</evidence>
<accession>A0A344UU78</accession>
<dbReference type="EC" id="3.6.4.12" evidence="7"/>
<sequence length="714" mass="77298">MHPADHFNLPPHSAKADPALIDADLARFEAIATAIDAQLRTLAAQREAALSDTSRTGRSASDRDQEVRRLNSRIRMLRAVGPQICLGRMDPAGAGEPVYIGRIGLSDDADRRLLVDWRTPAARPFFAATAADPMGLSGRRRFRWRDGRVIDYWDEALVPGAATGPATLDAESAFIASLAASRSPRMPDVLATIRADQDAAVRADARRPLIVEGGPGTGKTVVALHRAAYLVHADPRLDGRGGGVLLIGPHPGYLAYTADVLPDLGEDGARIATLADLVPVADVVTEENPAVARLKLDARMAGAIEPAVGLYEEPPTQELSLDTAWGRLEVSAAAWAEAFASAEPGTPHNESRDPIWHELIDILADRAEDLEAPEDQLRRVLYSDEELRSVFSRAWPILKPEELVADLWEVPAYLHRCAPWLTPDQAAMLRRDPSHPPTTADLPLLDAARRRLGDPRAGAAARRRAGALAEQRRYMDDVVTGILDADDDPDSSLAMLRGADLRQVLLDIDAVADADRDPLAGPFAHIIVDEAQELADAHWQMLIRRCPSLSFTIVGDRAQAREGFPESWEERLSRLGFHDMSRVSLSVNYRTPAEVMEAAEPVIHAGLPDAAVPTSVRSSGLPVRHGRIDDLDRIVADWLAAHPEGIAAVIGAPGFDPGYEAAPRVRSLSPVKAKGLEFDLVVLVDPEQFGAGITGAVDRYVAMTRTTSQLVILA</sequence>
<dbReference type="GO" id="GO:0016787">
    <property type="term" value="F:hydrolase activity"/>
    <property type="evidence" value="ECO:0007669"/>
    <property type="project" value="UniProtKB-UniRule"/>
</dbReference>
<proteinExistence type="predicted"/>
<dbReference type="GO" id="GO:0005829">
    <property type="term" value="C:cytosol"/>
    <property type="evidence" value="ECO:0007669"/>
    <property type="project" value="TreeGrafter"/>
</dbReference>